<name>A0A0B7FFL7_THACB</name>
<feature type="compositionally biased region" description="Low complexity" evidence="1">
    <location>
        <begin position="91"/>
        <end position="105"/>
    </location>
</feature>
<feature type="compositionally biased region" description="Polar residues" evidence="1">
    <location>
        <begin position="184"/>
        <end position="193"/>
    </location>
</feature>
<feature type="compositionally biased region" description="Low complexity" evidence="1">
    <location>
        <begin position="63"/>
        <end position="78"/>
    </location>
</feature>
<feature type="compositionally biased region" description="Basic and acidic residues" evidence="1">
    <location>
        <begin position="115"/>
        <end position="135"/>
    </location>
</feature>
<dbReference type="EMBL" id="LN679289">
    <property type="protein sequence ID" value="CEL54993.1"/>
    <property type="molecule type" value="Genomic_DNA"/>
</dbReference>
<proteinExistence type="predicted"/>
<feature type="region of interest" description="Disordered" evidence="1">
    <location>
        <begin position="1"/>
        <end position="154"/>
    </location>
</feature>
<dbReference type="Proteomes" id="UP000059188">
    <property type="component" value="Unassembled WGS sequence"/>
</dbReference>
<feature type="compositionally biased region" description="Low complexity" evidence="1">
    <location>
        <begin position="25"/>
        <end position="36"/>
    </location>
</feature>
<feature type="compositionally biased region" description="Polar residues" evidence="1">
    <location>
        <begin position="333"/>
        <end position="343"/>
    </location>
</feature>
<sequence>MSTHREHDQASPKLANTATLEPQSRVRSSSRMSTTTEYPYQSTPKPNTAQRRTLSTAHTGNESPPNSRPASRASRASSQTSHTRRVTVELGSRAGGRASVASSTRDYLESEDDFGDTKGVDDSEAEGERTLKEANRGSVEIIVPTEASQPRTSTGVGKVFARLGLGHPTTTRSIYPLAPPAEITTKQTTNPVNKQMDKGKNPAEPSPSAEAIRRRRHREKEQPGEVTGLINQIAEEKKLTEDNTLTEYKIRRNERALLDLTMMTEIMNNKERMDALIALKEGQERNGGRDKARNKDSPEQTGKQVEPATPKNKAKPTLGVRINDLGTERRTTHTPAPSTSAKNQGLPAGGYLAKRLATTSTPA</sequence>
<feature type="region of interest" description="Disordered" evidence="1">
    <location>
        <begin position="184"/>
        <end position="225"/>
    </location>
</feature>
<feature type="compositionally biased region" description="Polar residues" evidence="1">
    <location>
        <begin position="37"/>
        <end position="62"/>
    </location>
</feature>
<protein>
    <submittedName>
        <fullName evidence="2">Uncharacterized protein</fullName>
    </submittedName>
</protein>
<gene>
    <name evidence="2" type="ORF">RSOLAG1IB_11805</name>
</gene>
<organism evidence="2 3">
    <name type="scientific">Thanatephorus cucumeris (strain AG1-IB / isolate 7/3/14)</name>
    <name type="common">Lettuce bottom rot fungus</name>
    <name type="synonym">Rhizoctonia solani</name>
    <dbReference type="NCBI Taxonomy" id="1108050"/>
    <lineage>
        <taxon>Eukaryota</taxon>
        <taxon>Fungi</taxon>
        <taxon>Dikarya</taxon>
        <taxon>Basidiomycota</taxon>
        <taxon>Agaricomycotina</taxon>
        <taxon>Agaricomycetes</taxon>
        <taxon>Cantharellales</taxon>
        <taxon>Ceratobasidiaceae</taxon>
        <taxon>Rhizoctonia</taxon>
        <taxon>Rhizoctonia solani AG-1</taxon>
    </lineage>
</organism>
<feature type="compositionally biased region" description="Basic and acidic residues" evidence="1">
    <location>
        <begin position="281"/>
        <end position="298"/>
    </location>
</feature>
<evidence type="ECO:0000256" key="1">
    <source>
        <dbReference type="SAM" id="MobiDB-lite"/>
    </source>
</evidence>
<keyword evidence="3" id="KW-1185">Reference proteome</keyword>
<dbReference type="AlphaFoldDB" id="A0A0B7FFL7"/>
<feature type="compositionally biased region" description="Basic and acidic residues" evidence="1">
    <location>
        <begin position="1"/>
        <end position="10"/>
    </location>
</feature>
<reference evidence="2 3" key="1">
    <citation type="submission" date="2014-11" db="EMBL/GenBank/DDBJ databases">
        <authorList>
            <person name="Wibberg Daniel"/>
        </authorList>
    </citation>
    <scope>NUCLEOTIDE SEQUENCE [LARGE SCALE GENOMIC DNA]</scope>
    <source>
        <strain evidence="2">Rhizoctonia solani AG1-IB 7/3/14</strain>
    </source>
</reference>
<evidence type="ECO:0000313" key="2">
    <source>
        <dbReference type="EMBL" id="CEL54993.1"/>
    </source>
</evidence>
<accession>A0A0B7FFL7</accession>
<feature type="region of interest" description="Disordered" evidence="1">
    <location>
        <begin position="280"/>
        <end position="363"/>
    </location>
</feature>
<evidence type="ECO:0000313" key="3">
    <source>
        <dbReference type="Proteomes" id="UP000059188"/>
    </source>
</evidence>